<name>X1PWN7_9ZZZZ</name>
<dbReference type="PANTHER" id="PTHR43685">
    <property type="entry name" value="GLYCOSYLTRANSFERASE"/>
    <property type="match status" value="1"/>
</dbReference>
<reference evidence="2" key="1">
    <citation type="journal article" date="2014" name="Front. Microbiol.">
        <title>High frequency of phylogenetically diverse reductive dehalogenase-homologous genes in deep subseafloor sedimentary metagenomes.</title>
        <authorList>
            <person name="Kawai M."/>
            <person name="Futagami T."/>
            <person name="Toyoda A."/>
            <person name="Takaki Y."/>
            <person name="Nishi S."/>
            <person name="Hori S."/>
            <person name="Arai W."/>
            <person name="Tsubouchi T."/>
            <person name="Morono Y."/>
            <person name="Uchiyama I."/>
            <person name="Ito T."/>
            <person name="Fujiyama A."/>
            <person name="Inagaki F."/>
            <person name="Takami H."/>
        </authorList>
    </citation>
    <scope>NUCLEOTIDE SEQUENCE</scope>
    <source>
        <strain evidence="2">Expedition CK06-06</strain>
    </source>
</reference>
<dbReference type="InterPro" id="IPR001173">
    <property type="entry name" value="Glyco_trans_2-like"/>
</dbReference>
<gene>
    <name evidence="2" type="ORF">S06H3_43014</name>
</gene>
<evidence type="ECO:0000259" key="1">
    <source>
        <dbReference type="Pfam" id="PF00535"/>
    </source>
</evidence>
<dbReference type="CDD" id="cd00761">
    <property type="entry name" value="Glyco_tranf_GTA_type"/>
    <property type="match status" value="1"/>
</dbReference>
<evidence type="ECO:0000313" key="2">
    <source>
        <dbReference type="EMBL" id="GAI43275.1"/>
    </source>
</evidence>
<sequence>MPCFNQGQYVEEAIASVNNQTVKDVEIILIEDCSTDGFTRDYICQKTFTKTRKILNDHNLGVCESRNIAIQAARGLFILPLDADDKIAPDFISSALDVIESGTADVVYSKVQLFGDQNDYFTLKKFSLARMLGGNVVVNTA</sequence>
<dbReference type="Gene3D" id="3.90.550.10">
    <property type="entry name" value="Spore Coat Polysaccharide Biosynthesis Protein SpsA, Chain A"/>
    <property type="match status" value="1"/>
</dbReference>
<dbReference type="AlphaFoldDB" id="X1PWN7"/>
<dbReference type="EMBL" id="BARV01026645">
    <property type="protein sequence ID" value="GAI43275.1"/>
    <property type="molecule type" value="Genomic_DNA"/>
</dbReference>
<dbReference type="PANTHER" id="PTHR43685:SF2">
    <property type="entry name" value="GLYCOSYLTRANSFERASE 2-LIKE DOMAIN-CONTAINING PROTEIN"/>
    <property type="match status" value="1"/>
</dbReference>
<organism evidence="2">
    <name type="scientific">marine sediment metagenome</name>
    <dbReference type="NCBI Taxonomy" id="412755"/>
    <lineage>
        <taxon>unclassified sequences</taxon>
        <taxon>metagenomes</taxon>
        <taxon>ecological metagenomes</taxon>
    </lineage>
</organism>
<proteinExistence type="predicted"/>
<comment type="caution">
    <text evidence="2">The sequence shown here is derived from an EMBL/GenBank/DDBJ whole genome shotgun (WGS) entry which is preliminary data.</text>
</comment>
<feature type="non-terminal residue" evidence="2">
    <location>
        <position position="141"/>
    </location>
</feature>
<dbReference type="SUPFAM" id="SSF53448">
    <property type="entry name" value="Nucleotide-diphospho-sugar transferases"/>
    <property type="match status" value="1"/>
</dbReference>
<protein>
    <recommendedName>
        <fullName evidence="1">Glycosyltransferase 2-like domain-containing protein</fullName>
    </recommendedName>
</protein>
<dbReference type="InterPro" id="IPR029044">
    <property type="entry name" value="Nucleotide-diphossugar_trans"/>
</dbReference>
<dbReference type="Pfam" id="PF00535">
    <property type="entry name" value="Glycos_transf_2"/>
    <property type="match status" value="1"/>
</dbReference>
<feature type="domain" description="Glycosyltransferase 2-like" evidence="1">
    <location>
        <begin position="1"/>
        <end position="125"/>
    </location>
</feature>
<dbReference type="InterPro" id="IPR050834">
    <property type="entry name" value="Glycosyltransf_2"/>
</dbReference>
<accession>X1PWN7</accession>